<sequence>MTFTILSLTAAYALVVSLLAYLVLLSRLHWVFKVLSTAATVALIPLTFNAVGELRGLPSDGPIPSSFRMLWAEIVEPNQLQGEIGQVFLWLQPLDSDNYPVGQPRAYQLPYSDDLRIKISGAMSDIAAGEDIQGTVDAEETLPEATAEALALEIEDEVSDQQPTGSASVGQRFYLFDPSMLTFGTAQAPVTPAKPQ</sequence>
<name>A0A238LBH0_9RHOB</name>
<dbReference type="Proteomes" id="UP000201613">
    <property type="component" value="Unassembled WGS sequence"/>
</dbReference>
<keyword evidence="1" id="KW-1133">Transmembrane helix</keyword>
<proteinExistence type="predicted"/>
<feature type="transmembrane region" description="Helical" evidence="1">
    <location>
        <begin position="5"/>
        <end position="24"/>
    </location>
</feature>
<reference evidence="3" key="1">
    <citation type="submission" date="2017-05" db="EMBL/GenBank/DDBJ databases">
        <authorList>
            <person name="Rodrigo-Torres L."/>
            <person name="Arahal R. D."/>
            <person name="Lucena T."/>
        </authorList>
    </citation>
    <scope>NUCLEOTIDE SEQUENCE [LARGE SCALE GENOMIC DNA]</scope>
    <source>
        <strain evidence="3">CECT 8899</strain>
    </source>
</reference>
<dbReference type="EMBL" id="FXZK01000001">
    <property type="protein sequence ID" value="SMY06978.1"/>
    <property type="molecule type" value="Genomic_DNA"/>
</dbReference>
<dbReference type="AlphaFoldDB" id="A0A238LBH0"/>
<keyword evidence="1" id="KW-0812">Transmembrane</keyword>
<keyword evidence="3" id="KW-1185">Reference proteome</keyword>
<accession>A0A238LBH0</accession>
<keyword evidence="1" id="KW-0472">Membrane</keyword>
<feature type="transmembrane region" description="Helical" evidence="1">
    <location>
        <begin position="30"/>
        <end position="51"/>
    </location>
</feature>
<evidence type="ECO:0000313" key="2">
    <source>
        <dbReference type="EMBL" id="SMY06978.1"/>
    </source>
</evidence>
<protein>
    <submittedName>
        <fullName evidence="2">Uncharacterized protein</fullName>
    </submittedName>
</protein>
<evidence type="ECO:0000313" key="3">
    <source>
        <dbReference type="Proteomes" id="UP000201613"/>
    </source>
</evidence>
<evidence type="ECO:0000256" key="1">
    <source>
        <dbReference type="SAM" id="Phobius"/>
    </source>
</evidence>
<gene>
    <name evidence="2" type="ORF">LOM8899_01108</name>
</gene>
<dbReference type="RefSeq" id="WP_093991086.1">
    <property type="nucleotide sequence ID" value="NZ_FXZK01000001.1"/>
</dbReference>
<organism evidence="2 3">
    <name type="scientific">Flavimaricola marinus</name>
    <dbReference type="NCBI Taxonomy" id="1819565"/>
    <lineage>
        <taxon>Bacteria</taxon>
        <taxon>Pseudomonadati</taxon>
        <taxon>Pseudomonadota</taxon>
        <taxon>Alphaproteobacteria</taxon>
        <taxon>Rhodobacterales</taxon>
        <taxon>Paracoccaceae</taxon>
        <taxon>Flavimaricola</taxon>
    </lineage>
</organism>
<dbReference type="OrthoDB" id="7853265at2"/>